<feature type="transmembrane region" description="Helical" evidence="1">
    <location>
        <begin position="21"/>
        <end position="46"/>
    </location>
</feature>
<feature type="domain" description="Type IV pilin Tt1218-like" evidence="2">
    <location>
        <begin position="45"/>
        <end position="114"/>
    </location>
</feature>
<accession>A0ABT7ND05</accession>
<reference evidence="3" key="1">
    <citation type="submission" date="2023-06" db="EMBL/GenBank/DDBJ databases">
        <authorList>
            <person name="Jiang Y."/>
            <person name="Liu Q."/>
        </authorList>
    </citation>
    <scope>NUCLEOTIDE SEQUENCE</scope>
    <source>
        <strain evidence="3">CGMCC 1.12089</strain>
    </source>
</reference>
<keyword evidence="1" id="KW-1133">Transmembrane helix</keyword>
<keyword evidence="1" id="KW-0472">Membrane</keyword>
<dbReference type="InterPro" id="IPR013362">
    <property type="entry name" value="Pilus_4_PilV"/>
</dbReference>
<dbReference type="EMBL" id="JASZYV010000003">
    <property type="protein sequence ID" value="MDM0045822.1"/>
    <property type="molecule type" value="Genomic_DNA"/>
</dbReference>
<evidence type="ECO:0000313" key="3">
    <source>
        <dbReference type="EMBL" id="MDM0045822.1"/>
    </source>
</evidence>
<gene>
    <name evidence="3" type="primary">pilV</name>
    <name evidence="3" type="ORF">QTH91_15145</name>
</gene>
<keyword evidence="4" id="KW-1185">Reference proteome</keyword>
<dbReference type="RefSeq" id="WP_286660930.1">
    <property type="nucleotide sequence ID" value="NZ_JASZYV010000003.1"/>
</dbReference>
<dbReference type="Pfam" id="PF22150">
    <property type="entry name" value="Tt1218-like"/>
    <property type="match status" value="1"/>
</dbReference>
<dbReference type="NCBIfam" id="TIGR02523">
    <property type="entry name" value="type_IV_pilV"/>
    <property type="match status" value="1"/>
</dbReference>
<dbReference type="Proteomes" id="UP001174908">
    <property type="component" value="Unassembled WGS sequence"/>
</dbReference>
<comment type="caution">
    <text evidence="3">The sequence shown here is derived from an EMBL/GenBank/DDBJ whole genome shotgun (WGS) entry which is preliminary data.</text>
</comment>
<evidence type="ECO:0000256" key="1">
    <source>
        <dbReference type="SAM" id="Phobius"/>
    </source>
</evidence>
<sequence>MDWRRTLSRVGHRSGASTSRGLALMEALVALALVSMALMGLLWAQWKTLADSASSLRRSQAIQLIADLSERVQSNPQARARLDDYRVEWAQAVDALTDCQLEACDPRQLARWDLAHWKRSVEEQLPQGDATVYALSDQSGGHAPALGVMVGWRSSDDSPPKPDDGQVRCPPGWACHFGHVQP</sequence>
<protein>
    <submittedName>
        <fullName evidence="3">Type IV pilus modification protein PilV</fullName>
    </submittedName>
</protein>
<evidence type="ECO:0000259" key="2">
    <source>
        <dbReference type="Pfam" id="PF22150"/>
    </source>
</evidence>
<organism evidence="3 4">
    <name type="scientific">Variovorax dokdonensis</name>
    <dbReference type="NCBI Taxonomy" id="344883"/>
    <lineage>
        <taxon>Bacteria</taxon>
        <taxon>Pseudomonadati</taxon>
        <taxon>Pseudomonadota</taxon>
        <taxon>Betaproteobacteria</taxon>
        <taxon>Burkholderiales</taxon>
        <taxon>Comamonadaceae</taxon>
        <taxon>Variovorax</taxon>
    </lineage>
</organism>
<evidence type="ECO:0000313" key="4">
    <source>
        <dbReference type="Proteomes" id="UP001174908"/>
    </source>
</evidence>
<keyword evidence="1" id="KW-0812">Transmembrane</keyword>
<proteinExistence type="predicted"/>
<dbReference type="InterPro" id="IPR054402">
    <property type="entry name" value="Tt1218-like_dom"/>
</dbReference>
<name>A0ABT7ND05_9BURK</name>